<comment type="caution">
    <text evidence="4">The sequence shown here is derived from an EMBL/GenBank/DDBJ whole genome shotgun (WGS) entry which is preliminary data.</text>
</comment>
<evidence type="ECO:0000313" key="5">
    <source>
        <dbReference type="Proteomes" id="UP001371305"/>
    </source>
</evidence>
<name>A0ABU9AUW3_9BACT</name>
<dbReference type="CDD" id="cd00118">
    <property type="entry name" value="LysM"/>
    <property type="match status" value="2"/>
</dbReference>
<dbReference type="SUPFAM" id="SSF54106">
    <property type="entry name" value="LysM domain"/>
    <property type="match status" value="1"/>
</dbReference>
<organism evidence="4 5">
    <name type="scientific">Luteolibacter soli</name>
    <dbReference type="NCBI Taxonomy" id="3135280"/>
    <lineage>
        <taxon>Bacteria</taxon>
        <taxon>Pseudomonadati</taxon>
        <taxon>Verrucomicrobiota</taxon>
        <taxon>Verrucomicrobiia</taxon>
        <taxon>Verrucomicrobiales</taxon>
        <taxon>Verrucomicrobiaceae</taxon>
        <taxon>Luteolibacter</taxon>
    </lineage>
</organism>
<dbReference type="PANTHER" id="PTHR33734">
    <property type="entry name" value="LYSM DOMAIN-CONTAINING GPI-ANCHORED PROTEIN 2"/>
    <property type="match status" value="1"/>
</dbReference>
<dbReference type="InterPro" id="IPR036779">
    <property type="entry name" value="LysM_dom_sf"/>
</dbReference>
<keyword evidence="5" id="KW-1185">Reference proteome</keyword>
<feature type="compositionally biased region" description="Low complexity" evidence="1">
    <location>
        <begin position="183"/>
        <end position="195"/>
    </location>
</feature>
<reference evidence="4 5" key="1">
    <citation type="submission" date="2024-04" db="EMBL/GenBank/DDBJ databases">
        <title>Luteolibacter sp. isolated from soil.</title>
        <authorList>
            <person name="An J."/>
        </authorList>
    </citation>
    <scope>NUCLEOTIDE SEQUENCE [LARGE SCALE GENOMIC DNA]</scope>
    <source>
        <strain evidence="4 5">Y139</strain>
    </source>
</reference>
<evidence type="ECO:0000256" key="1">
    <source>
        <dbReference type="SAM" id="MobiDB-lite"/>
    </source>
</evidence>
<dbReference type="SMART" id="SM00257">
    <property type="entry name" value="LysM"/>
    <property type="match status" value="2"/>
</dbReference>
<dbReference type="RefSeq" id="WP_341404972.1">
    <property type="nucleotide sequence ID" value="NZ_JBBUKT010000004.1"/>
</dbReference>
<protein>
    <submittedName>
        <fullName evidence="4">LysM peptidoglycan-binding domain-containing protein</fullName>
    </submittedName>
</protein>
<evidence type="ECO:0000256" key="2">
    <source>
        <dbReference type="SAM" id="Phobius"/>
    </source>
</evidence>
<feature type="region of interest" description="Disordered" evidence="1">
    <location>
        <begin position="171"/>
        <end position="196"/>
    </location>
</feature>
<evidence type="ECO:0000259" key="3">
    <source>
        <dbReference type="PROSITE" id="PS51782"/>
    </source>
</evidence>
<keyword evidence="2" id="KW-0472">Membrane</keyword>
<sequence>MKFSDLSVKRRLAKKPVFRKLFANVRRKQQNVAVAAPMPDMEGDVPNIGIARALVVILIIHVVAIAGIFAHSKWFEKDAAVAKDTMAIVPARQLRDAGESVPKIDKNDERYLPVAGDTYASIARDNGVTEQALREANSNVEIRAGRNLRIPPRKIVAEEPEELVRSRNGSVVLENNDADGSPNEEAAPAPTPVATDDLRNAPMVETAAASKGTVIKPRVHRDAGAEATVQPVSAETPAPQKALPAANRKYTVKSGDTFYKIAKAHKTTADVVMKTNKITDPRKLKVGMQLMVP</sequence>
<dbReference type="Proteomes" id="UP001371305">
    <property type="component" value="Unassembled WGS sequence"/>
</dbReference>
<gene>
    <name evidence="4" type="ORF">WKV53_12705</name>
</gene>
<keyword evidence="2" id="KW-1133">Transmembrane helix</keyword>
<dbReference type="EMBL" id="JBBUKT010000004">
    <property type="protein sequence ID" value="MEK7951368.1"/>
    <property type="molecule type" value="Genomic_DNA"/>
</dbReference>
<dbReference type="Gene3D" id="3.10.350.10">
    <property type="entry name" value="LysM domain"/>
    <property type="match status" value="2"/>
</dbReference>
<keyword evidence="2" id="KW-0812">Transmembrane</keyword>
<feature type="domain" description="LysM" evidence="3">
    <location>
        <begin position="248"/>
        <end position="292"/>
    </location>
</feature>
<feature type="transmembrane region" description="Helical" evidence="2">
    <location>
        <begin position="48"/>
        <end position="70"/>
    </location>
</feature>
<proteinExistence type="predicted"/>
<dbReference type="InterPro" id="IPR018392">
    <property type="entry name" value="LysM"/>
</dbReference>
<evidence type="ECO:0000313" key="4">
    <source>
        <dbReference type="EMBL" id="MEK7951368.1"/>
    </source>
</evidence>
<accession>A0ABU9AUW3</accession>
<dbReference type="PANTHER" id="PTHR33734:SF22">
    <property type="entry name" value="MEMBRANE-BOUND LYTIC MUREIN TRANSGLYCOSYLASE D"/>
    <property type="match status" value="1"/>
</dbReference>
<dbReference type="PROSITE" id="PS51782">
    <property type="entry name" value="LYSM"/>
    <property type="match status" value="1"/>
</dbReference>
<dbReference type="Pfam" id="PF01476">
    <property type="entry name" value="LysM"/>
    <property type="match status" value="2"/>
</dbReference>